<evidence type="ECO:0000313" key="3">
    <source>
        <dbReference type="Proteomes" id="UP000245938"/>
    </source>
</evidence>
<dbReference type="GO" id="GO:0004519">
    <property type="term" value="F:endonuclease activity"/>
    <property type="evidence" value="ECO:0007669"/>
    <property type="project" value="UniProtKB-KW"/>
</dbReference>
<evidence type="ECO:0000313" key="2">
    <source>
        <dbReference type="EMBL" id="PWI24738.1"/>
    </source>
</evidence>
<feature type="domain" description="HNH nuclease" evidence="1">
    <location>
        <begin position="199"/>
        <end position="251"/>
    </location>
</feature>
<evidence type="ECO:0000259" key="1">
    <source>
        <dbReference type="Pfam" id="PF13391"/>
    </source>
</evidence>
<accession>A0A2U3AJL9</accession>
<organism evidence="2 3">
    <name type="scientific">Kurthia sibirica</name>
    <dbReference type="NCBI Taxonomy" id="202750"/>
    <lineage>
        <taxon>Bacteria</taxon>
        <taxon>Bacillati</taxon>
        <taxon>Bacillota</taxon>
        <taxon>Bacilli</taxon>
        <taxon>Bacillales</taxon>
        <taxon>Caryophanaceae</taxon>
        <taxon>Kurthia</taxon>
    </lineage>
</organism>
<keyword evidence="3" id="KW-1185">Reference proteome</keyword>
<gene>
    <name evidence="2" type="ORF">DEX24_12315</name>
</gene>
<proteinExistence type="predicted"/>
<dbReference type="OrthoDB" id="5678128at2"/>
<dbReference type="EMBL" id="QFVR01000017">
    <property type="protein sequence ID" value="PWI24738.1"/>
    <property type="molecule type" value="Genomic_DNA"/>
</dbReference>
<dbReference type="Proteomes" id="UP000245938">
    <property type="component" value="Unassembled WGS sequence"/>
</dbReference>
<name>A0A2U3AJL9_9BACL</name>
<keyword evidence="2" id="KW-0378">Hydrolase</keyword>
<dbReference type="RefSeq" id="WP_109306705.1">
    <property type="nucleotide sequence ID" value="NZ_BJUF01000037.1"/>
</dbReference>
<dbReference type="InterPro" id="IPR003615">
    <property type="entry name" value="HNH_nuc"/>
</dbReference>
<keyword evidence="2" id="KW-0255">Endonuclease</keyword>
<comment type="caution">
    <text evidence="2">The sequence shown here is derived from an EMBL/GenBank/DDBJ whole genome shotgun (WGS) entry which is preliminary data.</text>
</comment>
<dbReference type="AlphaFoldDB" id="A0A2U3AJL9"/>
<keyword evidence="2" id="KW-0540">Nuclease</keyword>
<reference evidence="2 3" key="1">
    <citation type="submission" date="2018-05" db="EMBL/GenBank/DDBJ databases">
        <title>Kurthia sibirica genome sequence.</title>
        <authorList>
            <person name="Maclea K.S."/>
            <person name="Goen A.E."/>
        </authorList>
    </citation>
    <scope>NUCLEOTIDE SEQUENCE [LARGE SCALE GENOMIC DNA]</scope>
    <source>
        <strain evidence="2 3">ATCC 49154</strain>
    </source>
</reference>
<protein>
    <submittedName>
        <fullName evidence="2">HNH endonuclease</fullName>
    </submittedName>
</protein>
<dbReference type="Pfam" id="PF13391">
    <property type="entry name" value="HNH_2"/>
    <property type="match status" value="1"/>
</dbReference>
<sequence length="297" mass="34119">MNHYIVMQGHTYEEEKAASLICTPQQDKGGLIPQSWLRMQNIVVGDRIFHYVRGEILAFSVAQSSCQQTTNTKNEALNYVALTYYELEKPLVIKDYFSEIQPLLPVKYAPFNKKGDGVAGYLFPCNDELALQLIECISELNIYKIKEEQLELAISTIITKEHKAIIPLITQSEASLKRSIRVGHEKYSAILSPIWHGECAICQINIPELLYASHSKPWRESTTEERFNAYNGILLCQNHAMLYKAGYIGFDGTGQIMISPRIAVSDYEKLTITPKMKIQRSEEHKSFFRWHRKHIFN</sequence>